<dbReference type="InterPro" id="IPR029472">
    <property type="entry name" value="Copia-like_N"/>
</dbReference>
<dbReference type="InterPro" id="IPR025724">
    <property type="entry name" value="GAG-pre-integrase_dom"/>
</dbReference>
<feature type="compositionally biased region" description="Pro residues" evidence="2">
    <location>
        <begin position="897"/>
        <end position="912"/>
    </location>
</feature>
<dbReference type="InterPro" id="IPR036397">
    <property type="entry name" value="RNaseH_sf"/>
</dbReference>
<dbReference type="Gene3D" id="3.30.420.10">
    <property type="entry name" value="Ribonuclease H-like superfamily/Ribonuclease H"/>
    <property type="match status" value="1"/>
</dbReference>
<dbReference type="Pfam" id="PF25597">
    <property type="entry name" value="SH3_retrovirus"/>
    <property type="match status" value="1"/>
</dbReference>
<evidence type="ECO:0000313" key="5">
    <source>
        <dbReference type="Proteomes" id="UP001558713"/>
    </source>
</evidence>
<proteinExistence type="predicted"/>
<dbReference type="PANTHER" id="PTHR11439">
    <property type="entry name" value="GAG-POL-RELATED RETROTRANSPOSON"/>
    <property type="match status" value="1"/>
</dbReference>
<dbReference type="InterPro" id="IPR054722">
    <property type="entry name" value="PolX-like_BBD"/>
</dbReference>
<keyword evidence="1" id="KW-0378">Hydrolase</keyword>
<evidence type="ECO:0000256" key="1">
    <source>
        <dbReference type="ARBA" id="ARBA00022750"/>
    </source>
</evidence>
<dbReference type="CDD" id="cd09272">
    <property type="entry name" value="RNase_HI_RT_Ty1"/>
    <property type="match status" value="1"/>
</dbReference>
<keyword evidence="1" id="KW-0064">Aspartyl protease</keyword>
<accession>A0ABD1AIM7</accession>
<reference evidence="4 5" key="1">
    <citation type="submission" date="2024-04" db="EMBL/GenBank/DDBJ databases">
        <title>Genome assembly C_amara_ONT_v2.</title>
        <authorList>
            <person name="Yant L."/>
            <person name="Moore C."/>
            <person name="Slenker M."/>
        </authorList>
    </citation>
    <scope>NUCLEOTIDE SEQUENCE [LARGE SCALE GENOMIC DNA]</scope>
    <source>
        <tissue evidence="4">Leaf</tissue>
    </source>
</reference>
<dbReference type="PANTHER" id="PTHR11439:SF462">
    <property type="match status" value="1"/>
</dbReference>
<protein>
    <submittedName>
        <fullName evidence="4">Retrovirus-related Pol polyprotein from transposon TNT 1-94</fullName>
    </submittedName>
</protein>
<evidence type="ECO:0000259" key="3">
    <source>
        <dbReference type="PROSITE" id="PS50994"/>
    </source>
</evidence>
<dbReference type="InterPro" id="IPR043502">
    <property type="entry name" value="DNA/RNA_pol_sf"/>
</dbReference>
<name>A0ABD1AIM7_CARAN</name>
<keyword evidence="5" id="KW-1185">Reference proteome</keyword>
<dbReference type="SUPFAM" id="SSF53098">
    <property type="entry name" value="Ribonuclease H-like"/>
    <property type="match status" value="1"/>
</dbReference>
<feature type="domain" description="Integrase catalytic" evidence="3">
    <location>
        <begin position="562"/>
        <end position="727"/>
    </location>
</feature>
<feature type="region of interest" description="Disordered" evidence="2">
    <location>
        <begin position="846"/>
        <end position="926"/>
    </location>
</feature>
<dbReference type="EMBL" id="JBANAX010000659">
    <property type="protein sequence ID" value="KAL1198691.1"/>
    <property type="molecule type" value="Genomic_DNA"/>
</dbReference>
<evidence type="ECO:0000313" key="4">
    <source>
        <dbReference type="EMBL" id="KAL1198691.1"/>
    </source>
</evidence>
<dbReference type="PROSITE" id="PS50994">
    <property type="entry name" value="INTEGRASE"/>
    <property type="match status" value="1"/>
</dbReference>
<sequence length="1486" mass="167671">MADGDRRPAPTTTQTTERHEIRRTISPFDLTAADNPGAVISKPLLKGRNYDEWACAFKTALCSRKKFGFLDGSIPKPTSDSPDYEDWGPINALLVSWIKMSIDPTLLSNISHRDNAKDLWDHIKKRFAVTSGPRNQQIKTELANCKQHGISVEEYFGRLTKIWDTMASYRPLRICKCGKCECDLVTLQEKDREEDQVQQFLYGLDERLFQTVRSTLITRIPLPTLEEAYNAVKQEEDQHQNTRIREEKPEVTAFAIQTKPRFKTDTSTMICKHCNRQGHLSETCFAVIGYPEWWGERPKTRVTQGRGRGRGASSGISSSTRLPVFANAVSSTRNSSVETVNRVVTDRDRDAVHGLDDEQWRTVLNLLTASRAAAPETLTGTYTTPAWILDSGASHHMTGNLSSLSNLRDMNPVLVILADGRQRIAVKEGTVYLGSHLVMRSVFYVEEMKSDLIAVGQLMDENRCVMQLADNFIVIQDRTTRMVTGVGKREHGTFYFRGLESAAAVRTSGDGSYDLWHNRMGHPSAKVVSLLPGVVVSEVSNKACDTCFRAKQSRDLFHLSDNKTTKVFELIHCDVWGPYRTPSFSGARYFLTIVDDYSRSVWIYLMVEKKETQIHLMNFVAMVERQFQTMVKTIRSDNGTEFMCLTHKFREQGIHHETSCVGTPNQNGRVERKHRHILNIARALRFQANLPIEFWGECILTSGYLINRTPSSVLGGQTPYQRLYNSVPSYVNIRVFGSLCYAHNQFQKGDKFASKSRRCVFIGYPHGKKGWRLFDLEKREFFVSRDVVFHEKEFPYSEVSGNVGEQAQPHSSSWATPNVSEFLDNIGPSNIRRPNCATLLQPQINEIHEPDNPPHVESSPSTSQAENTEPSSSNSSSSPPEPETEHHSDSDQSSDPSPSPSPPVPDNPPPPPQDDDEELGKGKRKKIRSVIPKSYVTNTVSTKLITSAYPIANYTNCARFSATHRAYQVAVISATEPTSFEQAIKDERWNKAMSDEIKAQELNKTWSITTLPPGKKAIGSKWVYKIKYNADGTLERYKARLVALGNRQVEGVDYGETFAPVVKMDTIRLFLKVAAGRNYEVHQMDVHNAFLHGDLEEEVYMKLPKGFHSSGKDQVCLLHKSLYGLKQAPRCWFAKLSKALLAYGFEESLSDYSLFTLNVAGSELRVLVYVDDLVIAGNSSLMIAQFKAYLSQCFHMKDLGVLKYFLGIEVARSKSGFYLCQRKYALGIIAEAGLLGSKPVLFPITQNHRLSLSTTPFLTNPEQYRRLVGRLIYLKVTRPELSYAVHTLAQFMKEPREEHLEAALRVVRYLKQNPGQGILLTSDNDFQLNGWCDSDYASCPISRRSVTGYFVQLGKSPIAWKTIKQQTVSRSSAEAEYRAMADLTSELKWLKRILKDLGVDHVAPMRMFSDSKSAIYIATNPVFHERTKHIEVDCHVVRNEIVSGNIVPSYVSTNIQLADILTKALGCKEFEFFINKLGITDLHAPT</sequence>
<gene>
    <name evidence="4" type="ORF">V5N11_002956</name>
</gene>
<feature type="compositionally biased region" description="Low complexity" evidence="2">
    <location>
        <begin position="866"/>
        <end position="878"/>
    </location>
</feature>
<organism evidence="4 5">
    <name type="scientific">Cardamine amara subsp. amara</name>
    <dbReference type="NCBI Taxonomy" id="228776"/>
    <lineage>
        <taxon>Eukaryota</taxon>
        <taxon>Viridiplantae</taxon>
        <taxon>Streptophyta</taxon>
        <taxon>Embryophyta</taxon>
        <taxon>Tracheophyta</taxon>
        <taxon>Spermatophyta</taxon>
        <taxon>Magnoliopsida</taxon>
        <taxon>eudicotyledons</taxon>
        <taxon>Gunneridae</taxon>
        <taxon>Pentapetalae</taxon>
        <taxon>rosids</taxon>
        <taxon>malvids</taxon>
        <taxon>Brassicales</taxon>
        <taxon>Brassicaceae</taxon>
        <taxon>Cardamineae</taxon>
        <taxon>Cardamine</taxon>
    </lineage>
</organism>
<dbReference type="GO" id="GO:0004190">
    <property type="term" value="F:aspartic-type endopeptidase activity"/>
    <property type="evidence" value="ECO:0007669"/>
    <property type="project" value="UniProtKB-KW"/>
</dbReference>
<comment type="caution">
    <text evidence="4">The sequence shown here is derived from an EMBL/GenBank/DDBJ whole genome shotgun (WGS) entry which is preliminary data.</text>
</comment>
<dbReference type="InterPro" id="IPR001584">
    <property type="entry name" value="Integrase_cat-core"/>
</dbReference>
<evidence type="ECO:0000256" key="2">
    <source>
        <dbReference type="SAM" id="MobiDB-lite"/>
    </source>
</evidence>
<dbReference type="InterPro" id="IPR012337">
    <property type="entry name" value="RNaseH-like_sf"/>
</dbReference>
<dbReference type="InterPro" id="IPR013103">
    <property type="entry name" value="RVT_2"/>
</dbReference>
<dbReference type="Pfam" id="PF13976">
    <property type="entry name" value="gag_pre-integrs"/>
    <property type="match status" value="1"/>
</dbReference>
<dbReference type="InterPro" id="IPR057670">
    <property type="entry name" value="SH3_retrovirus"/>
</dbReference>
<dbReference type="SUPFAM" id="SSF56672">
    <property type="entry name" value="DNA/RNA polymerases"/>
    <property type="match status" value="1"/>
</dbReference>
<dbReference type="Proteomes" id="UP001558713">
    <property type="component" value="Unassembled WGS sequence"/>
</dbReference>
<dbReference type="Pfam" id="PF00665">
    <property type="entry name" value="rve"/>
    <property type="match status" value="1"/>
</dbReference>
<dbReference type="Pfam" id="PF22936">
    <property type="entry name" value="Pol_BBD"/>
    <property type="match status" value="1"/>
</dbReference>
<dbReference type="Pfam" id="PF07727">
    <property type="entry name" value="RVT_2"/>
    <property type="match status" value="1"/>
</dbReference>
<dbReference type="Pfam" id="PF14244">
    <property type="entry name" value="Retrotran_gag_3"/>
    <property type="match status" value="1"/>
</dbReference>
<keyword evidence="1" id="KW-0645">Protease</keyword>